<dbReference type="SUPFAM" id="SSF117856">
    <property type="entry name" value="AF0104/ALDC/Ptd012-like"/>
    <property type="match status" value="1"/>
</dbReference>
<comment type="subcellular location">
    <subcellularLocation>
        <location evidence="1">Nucleus</location>
    </subcellularLocation>
</comment>
<evidence type="ECO:0000256" key="4">
    <source>
        <dbReference type="ARBA" id="ARBA00022801"/>
    </source>
</evidence>
<dbReference type="GO" id="GO:0005634">
    <property type="term" value="C:nucleus"/>
    <property type="evidence" value="ECO:0007669"/>
    <property type="project" value="UniProtKB-SubCell"/>
</dbReference>
<dbReference type="EMBL" id="MNPL01009752">
    <property type="protein sequence ID" value="OQR73540.1"/>
    <property type="molecule type" value="Genomic_DNA"/>
</dbReference>
<name>A0A1V9XJ15_9ACAR</name>
<dbReference type="GO" id="GO:0008270">
    <property type="term" value="F:zinc ion binding"/>
    <property type="evidence" value="ECO:0007669"/>
    <property type="project" value="TreeGrafter"/>
</dbReference>
<protein>
    <submittedName>
        <fullName evidence="8">Ester hydrolase C11orf54-like</fullName>
    </submittedName>
</protein>
<keyword evidence="9" id="KW-1185">Reference proteome</keyword>
<dbReference type="FunCoup" id="A0A1V9XJ15">
    <property type="interactions" value="245"/>
</dbReference>
<dbReference type="PANTHER" id="PTHR13204">
    <property type="entry name" value="PTD012 PROTEIN"/>
    <property type="match status" value="1"/>
</dbReference>
<keyword evidence="3" id="KW-0479">Metal-binding</keyword>
<evidence type="ECO:0000256" key="6">
    <source>
        <dbReference type="ARBA" id="ARBA00023242"/>
    </source>
</evidence>
<dbReference type="AlphaFoldDB" id="A0A1V9XJ15"/>
<keyword evidence="4 8" id="KW-0378">Hydrolase</keyword>
<proteinExistence type="predicted"/>
<dbReference type="InParanoid" id="A0A1V9XJ15"/>
<comment type="caution">
    <text evidence="8">The sequence shown here is derived from an EMBL/GenBank/DDBJ whole genome shotgun (WGS) entry which is preliminary data.</text>
</comment>
<dbReference type="InterPro" id="IPR015021">
    <property type="entry name" value="C11orf54_DUF1907"/>
</dbReference>
<keyword evidence="5" id="KW-0862">Zinc</keyword>
<feature type="domain" description="DUF1907" evidence="7">
    <location>
        <begin position="19"/>
        <end position="302"/>
    </location>
</feature>
<evidence type="ECO:0000256" key="3">
    <source>
        <dbReference type="ARBA" id="ARBA00022723"/>
    </source>
</evidence>
<reference evidence="8 9" key="1">
    <citation type="journal article" date="2017" name="Gigascience">
        <title>Draft genome of the honey bee ectoparasitic mite, Tropilaelaps mercedesae, is shaped by the parasitic life history.</title>
        <authorList>
            <person name="Dong X."/>
            <person name="Armstrong S.D."/>
            <person name="Xia D."/>
            <person name="Makepeace B.L."/>
            <person name="Darby A.C."/>
            <person name="Kadowaki T."/>
        </authorList>
    </citation>
    <scope>NUCLEOTIDE SEQUENCE [LARGE SCALE GENOMIC DNA]</scope>
    <source>
        <strain evidence="8">Wuxi-XJTLU</strain>
    </source>
</reference>
<dbReference type="Pfam" id="PF08925">
    <property type="entry name" value="DUF1907"/>
    <property type="match status" value="1"/>
</dbReference>
<evidence type="ECO:0000313" key="9">
    <source>
        <dbReference type="Proteomes" id="UP000192247"/>
    </source>
</evidence>
<dbReference type="CDD" id="cd17298">
    <property type="entry name" value="DUF1907"/>
    <property type="match status" value="1"/>
</dbReference>
<accession>A0A1V9XJ15</accession>
<dbReference type="Proteomes" id="UP000192247">
    <property type="component" value="Unassembled WGS sequence"/>
</dbReference>
<dbReference type="STRING" id="418985.A0A1V9XJ15"/>
<dbReference type="SMART" id="SM01168">
    <property type="entry name" value="DUF1907"/>
    <property type="match status" value="1"/>
</dbReference>
<dbReference type="OrthoDB" id="5119241at2759"/>
<sequence length="314" mass="34545">MDVRIHEYHVPPLENVAKVLQEGLQKSFTEVSVTVEDCPDLKKAPFHLAAEGLSGLPRICDIGGVPYLIPLAQPEKRYNYEEVASLAGVPDGFFVGAGAGPCHIIGTNSELMPNIKCSGGSGSLTRNETHYARICEDGKSHLMEKVPNGTADFCLMGNVFLSQGKPGKALRLRLKRRTGSDNLTTAIRKILLETFGPDKPVGLGGVFLISKGKAKLHIMPAFSKTALTSDEDVDKWLHYFEFRAPLICLSVMSSCDPGWDLRIDHTHCFSTHGAGGHYHCDTTPDEVEYECWFNVAEKLVRVDQPKETHQIGRD</sequence>
<evidence type="ECO:0000259" key="7">
    <source>
        <dbReference type="SMART" id="SM01168"/>
    </source>
</evidence>
<evidence type="ECO:0000256" key="2">
    <source>
        <dbReference type="ARBA" id="ARBA00011245"/>
    </source>
</evidence>
<evidence type="ECO:0000256" key="5">
    <source>
        <dbReference type="ARBA" id="ARBA00022833"/>
    </source>
</evidence>
<evidence type="ECO:0000313" key="8">
    <source>
        <dbReference type="EMBL" id="OQR73540.1"/>
    </source>
</evidence>
<organism evidence="8 9">
    <name type="scientific">Tropilaelaps mercedesae</name>
    <dbReference type="NCBI Taxonomy" id="418985"/>
    <lineage>
        <taxon>Eukaryota</taxon>
        <taxon>Metazoa</taxon>
        <taxon>Ecdysozoa</taxon>
        <taxon>Arthropoda</taxon>
        <taxon>Chelicerata</taxon>
        <taxon>Arachnida</taxon>
        <taxon>Acari</taxon>
        <taxon>Parasitiformes</taxon>
        <taxon>Mesostigmata</taxon>
        <taxon>Gamasina</taxon>
        <taxon>Dermanyssoidea</taxon>
        <taxon>Laelapidae</taxon>
        <taxon>Tropilaelaps</taxon>
    </lineage>
</organism>
<dbReference type="GO" id="GO:0016788">
    <property type="term" value="F:hydrolase activity, acting on ester bonds"/>
    <property type="evidence" value="ECO:0007669"/>
    <property type="project" value="TreeGrafter"/>
</dbReference>
<dbReference type="PANTHER" id="PTHR13204:SF1">
    <property type="entry name" value="ESTER HYDROLASE C11ORF54"/>
    <property type="match status" value="1"/>
</dbReference>
<comment type="subunit">
    <text evidence="2">Monomer.</text>
</comment>
<evidence type="ECO:0000256" key="1">
    <source>
        <dbReference type="ARBA" id="ARBA00004123"/>
    </source>
</evidence>
<keyword evidence="6" id="KW-0539">Nucleus</keyword>
<gene>
    <name evidence="8" type="ORF">BIW11_09664</name>
</gene>